<evidence type="ECO:0000313" key="1">
    <source>
        <dbReference type="EMBL" id="GMH01841.1"/>
    </source>
</evidence>
<dbReference type="AlphaFoldDB" id="A0AAD3RZY7"/>
<keyword evidence="2" id="KW-1185">Reference proteome</keyword>
<comment type="caution">
    <text evidence="1">The sequence shown here is derived from an EMBL/GenBank/DDBJ whole genome shotgun (WGS) entry which is preliminary data.</text>
</comment>
<dbReference type="PANTHER" id="PTHR34197">
    <property type="entry name" value="OS04G0591300 PROTEIN"/>
    <property type="match status" value="1"/>
</dbReference>
<evidence type="ECO:0000313" key="2">
    <source>
        <dbReference type="Proteomes" id="UP001279734"/>
    </source>
</evidence>
<accession>A0AAD3RZY7</accession>
<dbReference type="EMBL" id="BSYO01000003">
    <property type="protein sequence ID" value="GMH01841.1"/>
    <property type="molecule type" value="Genomic_DNA"/>
</dbReference>
<protein>
    <submittedName>
        <fullName evidence="1">Uncharacterized protein</fullName>
    </submittedName>
</protein>
<sequence length="346" mass="37805">MKNRGKELEAYGVNGDGYVDNFSESVLPCKMHPASSSAGICAYCLRDRLVELVCPECGEQRLSSCSCSEISSNPNSWGTAEVASAGRISFLIENEKGEALQSISKAKSQQKVEEDGVVYLKRSNSTCVDVKNRAGFWKIARIFRKKRGKDDSSCKKNDDKSEMWVSDFMGISRSRSLCSFRGGGLYDTEESGGLVVSAARASNVSGGPMMESAKRSCFSESEARISNFDCEKDIALLPIGTTTRNIFSVKESEFSCGEDPGFIDLKLDLSTDPKTELSALKKGGLSGKEFGFACMRGGELLGSEFGRLKGGGSCRVIMSEGELKKRRKSHKVWRWFFRASSKSGKP</sequence>
<dbReference type="Proteomes" id="UP001279734">
    <property type="component" value="Unassembled WGS sequence"/>
</dbReference>
<gene>
    <name evidence="1" type="ORF">Nepgr_003680</name>
</gene>
<proteinExistence type="predicted"/>
<dbReference type="PANTHER" id="PTHR34197:SF3">
    <property type="entry name" value="DUF740 FAMILY PROTEIN"/>
    <property type="match status" value="1"/>
</dbReference>
<reference evidence="1" key="1">
    <citation type="submission" date="2023-05" db="EMBL/GenBank/DDBJ databases">
        <title>Nepenthes gracilis genome sequencing.</title>
        <authorList>
            <person name="Fukushima K."/>
        </authorList>
    </citation>
    <scope>NUCLEOTIDE SEQUENCE</scope>
    <source>
        <strain evidence="1">SING2019-196</strain>
    </source>
</reference>
<organism evidence="1 2">
    <name type="scientific">Nepenthes gracilis</name>
    <name type="common">Slender pitcher plant</name>
    <dbReference type="NCBI Taxonomy" id="150966"/>
    <lineage>
        <taxon>Eukaryota</taxon>
        <taxon>Viridiplantae</taxon>
        <taxon>Streptophyta</taxon>
        <taxon>Embryophyta</taxon>
        <taxon>Tracheophyta</taxon>
        <taxon>Spermatophyta</taxon>
        <taxon>Magnoliopsida</taxon>
        <taxon>eudicotyledons</taxon>
        <taxon>Gunneridae</taxon>
        <taxon>Pentapetalae</taxon>
        <taxon>Caryophyllales</taxon>
        <taxon>Nepenthaceae</taxon>
        <taxon>Nepenthes</taxon>
    </lineage>
</organism>
<name>A0AAD3RZY7_NEPGR</name>